<proteinExistence type="predicted"/>
<comment type="caution">
    <text evidence="4">The sequence shown here is derived from an EMBL/GenBank/DDBJ whole genome shotgun (WGS) entry which is preliminary data.</text>
</comment>
<dbReference type="PRINTS" id="PR00368">
    <property type="entry name" value="FADPNR"/>
</dbReference>
<reference evidence="4 5" key="1">
    <citation type="submission" date="2020-08" db="EMBL/GenBank/DDBJ databases">
        <title>Genomic Encyclopedia of Type Strains, Phase IV (KMG-V): Genome sequencing to study the core and pangenomes of soil and plant-associated prokaryotes.</title>
        <authorList>
            <person name="Whitman W."/>
        </authorList>
    </citation>
    <scope>NUCLEOTIDE SEQUENCE [LARGE SCALE GENOMIC DNA]</scope>
    <source>
        <strain evidence="4 5">M8UP14</strain>
    </source>
</reference>
<keyword evidence="5" id="KW-1185">Reference proteome</keyword>
<dbReference type="InterPro" id="IPR018490">
    <property type="entry name" value="cNMP-bd_dom_sf"/>
</dbReference>
<dbReference type="InterPro" id="IPR000595">
    <property type="entry name" value="cNMP-bd_dom"/>
</dbReference>
<dbReference type="PROSITE" id="PS50042">
    <property type="entry name" value="CNMP_BINDING_3"/>
    <property type="match status" value="1"/>
</dbReference>
<dbReference type="Pfam" id="PF00027">
    <property type="entry name" value="cNMP_binding"/>
    <property type="match status" value="1"/>
</dbReference>
<gene>
    <name evidence="4" type="ORF">HDF16_004037</name>
</gene>
<dbReference type="PANTHER" id="PTHR48105">
    <property type="entry name" value="THIOREDOXIN REDUCTASE 1-RELATED-RELATED"/>
    <property type="match status" value="1"/>
</dbReference>
<dbReference type="RefSeq" id="WP_184220538.1">
    <property type="nucleotide sequence ID" value="NZ_JACHIP010000005.1"/>
</dbReference>
<dbReference type="CDD" id="cd00038">
    <property type="entry name" value="CAP_ED"/>
    <property type="match status" value="1"/>
</dbReference>
<dbReference type="Gene3D" id="2.60.120.10">
    <property type="entry name" value="Jelly Rolls"/>
    <property type="match status" value="1"/>
</dbReference>
<dbReference type="GO" id="GO:0004791">
    <property type="term" value="F:thioredoxin-disulfide reductase (NADPH) activity"/>
    <property type="evidence" value="ECO:0007669"/>
    <property type="project" value="UniProtKB-EC"/>
</dbReference>
<name>A0A7W8E5H5_9BACT</name>
<dbReference type="PRINTS" id="PR00469">
    <property type="entry name" value="PNDRDTASEII"/>
</dbReference>
<dbReference type="EMBL" id="JACHIP010000005">
    <property type="protein sequence ID" value="MBB5059314.1"/>
    <property type="molecule type" value="Genomic_DNA"/>
</dbReference>
<organism evidence="4 5">
    <name type="scientific">Granulicella aggregans</name>
    <dbReference type="NCBI Taxonomy" id="474949"/>
    <lineage>
        <taxon>Bacteria</taxon>
        <taxon>Pseudomonadati</taxon>
        <taxon>Acidobacteriota</taxon>
        <taxon>Terriglobia</taxon>
        <taxon>Terriglobales</taxon>
        <taxon>Acidobacteriaceae</taxon>
        <taxon>Granulicella</taxon>
    </lineage>
</organism>
<dbReference type="SUPFAM" id="SSF51206">
    <property type="entry name" value="cAMP-binding domain-like"/>
    <property type="match status" value="1"/>
</dbReference>
<dbReference type="EC" id="1.8.1.9" evidence="4"/>
<evidence type="ECO:0000256" key="1">
    <source>
        <dbReference type="ARBA" id="ARBA00022630"/>
    </source>
</evidence>
<dbReference type="Pfam" id="PF07992">
    <property type="entry name" value="Pyr_redox_2"/>
    <property type="match status" value="1"/>
</dbReference>
<sequence>MMRRLREYGSIESVERGDMLFEQGERMVDFFIVLEGKLELFERKGTASRKAESTLTGRQFSGELDLLNDRPTLLNCRAIKSCKVLRIPRESLRHMMRTELDVAELILTEWILRRARLVNNRQGGIIVVGDGNAAETMRIERFLTGNGHPHQLIDANLNPGAEVLLQALDVEKGQLPVVFFSDGTTFRKPSNTLLASKLGFDYDLGDVPVCDLAVVGGGPAGLAAAVYGASEGLTTIVIEGTAPGGQAGTSSRIENYLGFPTGVSGQDLAQNATVQAQKFGARFAISRDVIDFEQTGNGYRLMLEGGKTIFTRSIVIATGARYRRLDVPNYKKFEFQGVHYAATAMEAARCVGKEVVVVGGGNSAGQAALHLALSANHVHLLIRGEGLKATMSDYLIQRIASSSRITLHTESEVVSVDGDTYLQSVTWRNRQTGVLQTSAAENMFVMIGAQPNTAWLNGKLDLDANGFVVTGATSGTEGSVFQTSRPGIYAVGDVRSGSVKRVANAVGEGSVVVSEIHRYIAMQKLSETNGHALSA</sequence>
<dbReference type="AlphaFoldDB" id="A0A7W8E5H5"/>
<evidence type="ECO:0000313" key="5">
    <source>
        <dbReference type="Proteomes" id="UP000540989"/>
    </source>
</evidence>
<dbReference type="Gene3D" id="3.50.50.60">
    <property type="entry name" value="FAD/NAD(P)-binding domain"/>
    <property type="match status" value="2"/>
</dbReference>
<accession>A0A7W8E5H5</accession>
<dbReference type="InterPro" id="IPR023753">
    <property type="entry name" value="FAD/NAD-binding_dom"/>
</dbReference>
<keyword evidence="2 4" id="KW-0560">Oxidoreductase</keyword>
<protein>
    <submittedName>
        <fullName evidence="4">Thioredoxin reductase (NADPH)</fullName>
        <ecNumber evidence="4">1.8.1.9</ecNumber>
    </submittedName>
</protein>
<evidence type="ECO:0000259" key="3">
    <source>
        <dbReference type="PROSITE" id="PS50042"/>
    </source>
</evidence>
<keyword evidence="1" id="KW-0285">Flavoprotein</keyword>
<dbReference type="Proteomes" id="UP000540989">
    <property type="component" value="Unassembled WGS sequence"/>
</dbReference>
<dbReference type="InterPro" id="IPR050097">
    <property type="entry name" value="Ferredoxin-NADP_redctase_2"/>
</dbReference>
<dbReference type="InterPro" id="IPR036188">
    <property type="entry name" value="FAD/NAD-bd_sf"/>
</dbReference>
<feature type="domain" description="Cyclic nucleotide-binding" evidence="3">
    <location>
        <begin position="1"/>
        <end position="113"/>
    </location>
</feature>
<dbReference type="InterPro" id="IPR014710">
    <property type="entry name" value="RmlC-like_jellyroll"/>
</dbReference>
<dbReference type="SUPFAM" id="SSF51905">
    <property type="entry name" value="FAD/NAD(P)-binding domain"/>
    <property type="match status" value="1"/>
</dbReference>
<evidence type="ECO:0000313" key="4">
    <source>
        <dbReference type="EMBL" id="MBB5059314.1"/>
    </source>
</evidence>
<evidence type="ECO:0000256" key="2">
    <source>
        <dbReference type="ARBA" id="ARBA00023002"/>
    </source>
</evidence>